<protein>
    <submittedName>
        <fullName evidence="2">Uncharacterized protein</fullName>
    </submittedName>
</protein>
<dbReference type="AlphaFoldDB" id="A0A9W6LU98"/>
<evidence type="ECO:0000256" key="1">
    <source>
        <dbReference type="SAM" id="MobiDB-lite"/>
    </source>
</evidence>
<name>A0A9W6LU98_9HYPH</name>
<evidence type="ECO:0000313" key="3">
    <source>
        <dbReference type="Proteomes" id="UP001144323"/>
    </source>
</evidence>
<reference evidence="2" key="1">
    <citation type="journal article" date="2023" name="Int. J. Syst. Evol. Microbiol.">
        <title>Methylocystis iwaonis sp. nov., a type II methane-oxidizing bacterium from surface soil of a rice paddy field in Japan, and emended description of the genus Methylocystis (ex Whittenbury et al. 1970) Bowman et al. 1993.</title>
        <authorList>
            <person name="Kaise H."/>
            <person name="Sawadogo J.B."/>
            <person name="Alam M.S."/>
            <person name="Ueno C."/>
            <person name="Dianou D."/>
            <person name="Shinjo R."/>
            <person name="Asakawa S."/>
        </authorList>
    </citation>
    <scope>NUCLEOTIDE SEQUENCE</scope>
    <source>
        <strain evidence="2">LMG27198</strain>
    </source>
</reference>
<comment type="caution">
    <text evidence="2">The sequence shown here is derived from an EMBL/GenBank/DDBJ whole genome shotgun (WGS) entry which is preliminary data.</text>
</comment>
<proteinExistence type="predicted"/>
<accession>A0A9W6LU98</accession>
<sequence>MHGYRPLSDEPDPRPLPSSDAASPALDSAVEALSGLFLDTRLETDLPDLLWSFVNLFHRKVQRIDRELDDNETAQRRSQAEQDASEIRSVELERLIAQGLTLTERRNAFEFFRDHLAELYATETGSSWRPRSGSQVNHRALTAAMVDSRDFLNAKKLAEMQVLLPPGPRSLRWRR</sequence>
<gene>
    <name evidence="2" type="ORF">LMG27198_43230</name>
</gene>
<dbReference type="EMBL" id="BSEC01000003">
    <property type="protein sequence ID" value="GLI95331.1"/>
    <property type="molecule type" value="Genomic_DNA"/>
</dbReference>
<evidence type="ECO:0000313" key="2">
    <source>
        <dbReference type="EMBL" id="GLI95331.1"/>
    </source>
</evidence>
<feature type="region of interest" description="Disordered" evidence="1">
    <location>
        <begin position="1"/>
        <end position="23"/>
    </location>
</feature>
<keyword evidence="3" id="KW-1185">Reference proteome</keyword>
<dbReference type="Proteomes" id="UP001144323">
    <property type="component" value="Unassembled WGS sequence"/>
</dbReference>
<organism evidence="2 3">
    <name type="scientific">Methylocystis echinoides</name>
    <dbReference type="NCBI Taxonomy" id="29468"/>
    <lineage>
        <taxon>Bacteria</taxon>
        <taxon>Pseudomonadati</taxon>
        <taxon>Pseudomonadota</taxon>
        <taxon>Alphaproteobacteria</taxon>
        <taxon>Hyphomicrobiales</taxon>
        <taxon>Methylocystaceae</taxon>
        <taxon>Methylocystis</taxon>
    </lineage>
</organism>